<dbReference type="InterPro" id="IPR006153">
    <property type="entry name" value="Cation/H_exchanger_TM"/>
</dbReference>
<evidence type="ECO:0000313" key="10">
    <source>
        <dbReference type="EMBL" id="KXA38647.1"/>
    </source>
</evidence>
<keyword evidence="3" id="KW-0813">Transport</keyword>
<dbReference type="GO" id="GO:1902600">
    <property type="term" value="P:proton transmembrane transport"/>
    <property type="evidence" value="ECO:0007669"/>
    <property type="project" value="InterPro"/>
</dbReference>
<dbReference type="GO" id="GO:0016020">
    <property type="term" value="C:membrane"/>
    <property type="evidence" value="ECO:0007669"/>
    <property type="project" value="UniProtKB-SubCell"/>
</dbReference>
<feature type="domain" description="RCK C-terminal" evidence="9">
    <location>
        <begin position="673"/>
        <end position="757"/>
    </location>
</feature>
<feature type="transmembrane region" description="Helical" evidence="8">
    <location>
        <begin position="531"/>
        <end position="550"/>
    </location>
</feature>
<feature type="transmembrane region" description="Helical" evidence="8">
    <location>
        <begin position="428"/>
        <end position="450"/>
    </location>
</feature>
<dbReference type="eggNOG" id="COG0475">
    <property type="taxonomic scope" value="Bacteria"/>
</dbReference>
<comment type="caution">
    <text evidence="10">The sequence shown here is derived from an EMBL/GenBank/DDBJ whole genome shotgun (WGS) entry which is preliminary data.</text>
</comment>
<dbReference type="GO" id="GO:0008324">
    <property type="term" value="F:monoatomic cation transmembrane transporter activity"/>
    <property type="evidence" value="ECO:0007669"/>
    <property type="project" value="InterPro"/>
</dbReference>
<dbReference type="RefSeq" id="WP_060940751.1">
    <property type="nucleotide sequence ID" value="NZ_CAMXYN010000005.1"/>
</dbReference>
<evidence type="ECO:0000256" key="8">
    <source>
        <dbReference type="SAM" id="Phobius"/>
    </source>
</evidence>
<feature type="transmembrane region" description="Helical" evidence="8">
    <location>
        <begin position="61"/>
        <end position="79"/>
    </location>
</feature>
<dbReference type="eggNOG" id="COG3273">
    <property type="taxonomic scope" value="Bacteria"/>
</dbReference>
<dbReference type="PATRIC" id="fig|28128.5.peg.1537"/>
<dbReference type="Gene3D" id="1.20.1530.20">
    <property type="match status" value="1"/>
</dbReference>
<feature type="transmembrane region" description="Helical" evidence="8">
    <location>
        <begin position="31"/>
        <end position="49"/>
    </location>
</feature>
<protein>
    <submittedName>
        <fullName evidence="10">TrkA protein</fullName>
    </submittedName>
</protein>
<comment type="subcellular location">
    <subcellularLocation>
        <location evidence="1">Membrane</location>
        <topology evidence="1">Multi-pass membrane protein</topology>
    </subcellularLocation>
</comment>
<dbReference type="Proteomes" id="UP000070533">
    <property type="component" value="Unassembled WGS sequence"/>
</dbReference>
<dbReference type="Gene3D" id="3.30.70.1450">
    <property type="entry name" value="Regulator of K+ conductance, C-terminal domain"/>
    <property type="match status" value="2"/>
</dbReference>
<feature type="transmembrane region" description="Helical" evidence="8">
    <location>
        <begin position="7"/>
        <end position="25"/>
    </location>
</feature>
<dbReference type="InterPro" id="IPR038770">
    <property type="entry name" value="Na+/solute_symporter_sf"/>
</dbReference>
<reference evidence="11" key="1">
    <citation type="submission" date="2016-01" db="EMBL/GenBank/DDBJ databases">
        <authorList>
            <person name="Mitreva M."/>
            <person name="Pepin K.H."/>
            <person name="Mihindukulasuriya K.A."/>
            <person name="Fulton R."/>
            <person name="Fronick C."/>
            <person name="O'Laughlin M."/>
            <person name="Miner T."/>
            <person name="Herter B."/>
            <person name="Rosa B.A."/>
            <person name="Cordes M."/>
            <person name="Tomlinson C."/>
            <person name="Wollam A."/>
            <person name="Palsikar V.B."/>
            <person name="Mardis E.R."/>
            <person name="Wilson R.K."/>
        </authorList>
    </citation>
    <scope>NUCLEOTIDE SEQUENCE [LARGE SCALE GENOMIC DNA]</scope>
    <source>
        <strain evidence="11">MJR7716</strain>
    </source>
</reference>
<feature type="transmembrane region" description="Helical" evidence="8">
    <location>
        <begin position="505"/>
        <end position="525"/>
    </location>
</feature>
<dbReference type="InterPro" id="IPR036721">
    <property type="entry name" value="RCK_C_sf"/>
</dbReference>
<dbReference type="eggNOG" id="COG0490">
    <property type="taxonomic scope" value="Bacteria"/>
</dbReference>
<evidence type="ECO:0000256" key="7">
    <source>
        <dbReference type="ARBA" id="ARBA00023136"/>
    </source>
</evidence>
<feature type="transmembrane region" description="Helical" evidence="8">
    <location>
        <begin position="462"/>
        <end position="484"/>
    </location>
</feature>
<evidence type="ECO:0000259" key="9">
    <source>
        <dbReference type="PROSITE" id="PS51202"/>
    </source>
</evidence>
<comment type="similarity">
    <text evidence="2">Belongs to the monovalent cation:proton antiporter 2 (CPA2) transporter (TC 2.A.37) family.</text>
</comment>
<keyword evidence="6 8" id="KW-1133">Transmembrane helix</keyword>
<dbReference type="InterPro" id="IPR006037">
    <property type="entry name" value="RCK_C"/>
</dbReference>
<sequence length="758" mass="84456">MSELPDLVKDLALILVVAGFVTLLFKKLNQPLVLGYIVAGFLVSTKMPYLMHVIDKNDIQTWADIGVIFLLFSLGLDFSIKKILKMGASPIIAACTILLCMMVLGFSVGYSFGWKRIDCIFLGGMLSMSSTTIIYKAFADMGLSQQGFASSVMSVLILEDILAIVMMVMLSTVASGRSPDGGQMLNSLIRIGFFLILWFVIGLFAIPIFLRATRKYLNNETLLIVSLGFCCLMAVVSTQVGFSAAFGAFVMGSILAETIEADKIIKVVEPVKNLFGAIFFVSVGMLVDPVILVKYAIPILLLVVTILLGQAIFGTFGFLLGGQSLKNAMRCGFSMAQIGEFAFIIASLGLSLGVIGEFLYPVVVAVSVITTFLTPYMISGAEPCYNFFLRHLPKKWVRRLEHISNGSTEALSSNNQWRSLIRAMLVNTLIYGILSIATITLMFSLTLPFFRQVSTDLTGTHWAGNVACGLVTMLLISPFLRSIVMKKNHSEEFKNLWTMSRINRLPLVFTVLARVVIALMFIFYICNYLTRFKNAILIVIAIGFLILMVLSRRLKKRSITLERLFIQNLRGREIEAQVRGRRRPLFEGHLLDRNIHIGSFEVPEDSEWAGKTLHQLQLRNRFGVHVSSLLRGSHRINIPGGNTILFPSDKIQAIGSDEQLASLSIAIKREIHPEETDIEKREMVLRQIMITDNSPFIGKKLQDSGIRDQYNCMVVGVDEGQRHITLVNPSRLLQAGDLLWIVGEREHLKRVQEVNQSL</sequence>
<feature type="transmembrane region" description="Helical" evidence="8">
    <location>
        <begin position="119"/>
        <end position="139"/>
    </location>
</feature>
<organism evidence="10 11">
    <name type="scientific">Prevotella corporis</name>
    <dbReference type="NCBI Taxonomy" id="28128"/>
    <lineage>
        <taxon>Bacteria</taxon>
        <taxon>Pseudomonadati</taxon>
        <taxon>Bacteroidota</taxon>
        <taxon>Bacteroidia</taxon>
        <taxon>Bacteroidales</taxon>
        <taxon>Prevotellaceae</taxon>
        <taxon>Prevotella</taxon>
    </lineage>
</organism>
<dbReference type="Pfam" id="PF02080">
    <property type="entry name" value="TrkA_C"/>
    <property type="match status" value="2"/>
</dbReference>
<dbReference type="AlphaFoldDB" id="A0A133Q6Y4"/>
<feature type="transmembrane region" description="Helical" evidence="8">
    <location>
        <begin position="273"/>
        <end position="293"/>
    </location>
</feature>
<keyword evidence="5 8" id="KW-0812">Transmembrane</keyword>
<feature type="transmembrane region" description="Helical" evidence="8">
    <location>
        <begin position="188"/>
        <end position="210"/>
    </location>
</feature>
<dbReference type="SUPFAM" id="SSF116726">
    <property type="entry name" value="TrkA C-terminal domain-like"/>
    <property type="match status" value="2"/>
</dbReference>
<evidence type="ECO:0000313" key="11">
    <source>
        <dbReference type="Proteomes" id="UP000070533"/>
    </source>
</evidence>
<dbReference type="PROSITE" id="PS51202">
    <property type="entry name" value="RCK_C"/>
    <property type="match status" value="2"/>
</dbReference>
<dbReference type="GO" id="GO:0015297">
    <property type="term" value="F:antiporter activity"/>
    <property type="evidence" value="ECO:0007669"/>
    <property type="project" value="InterPro"/>
</dbReference>
<dbReference type="PANTHER" id="PTHR42751">
    <property type="entry name" value="SODIUM/HYDROGEN EXCHANGER FAMILY/TRKA DOMAIN PROTEIN"/>
    <property type="match status" value="1"/>
</dbReference>
<evidence type="ECO:0000256" key="6">
    <source>
        <dbReference type="ARBA" id="ARBA00022989"/>
    </source>
</evidence>
<dbReference type="EMBL" id="LRQG01000108">
    <property type="protein sequence ID" value="KXA38647.1"/>
    <property type="molecule type" value="Genomic_DNA"/>
</dbReference>
<dbReference type="PANTHER" id="PTHR42751:SF3">
    <property type="entry name" value="SODIUM_GLUTAMATE SYMPORTER"/>
    <property type="match status" value="1"/>
</dbReference>
<keyword evidence="4" id="KW-0633">Potassium transport</keyword>
<keyword evidence="4" id="KW-0406">Ion transport</keyword>
<dbReference type="OrthoDB" id="9781411at2"/>
<evidence type="ECO:0000256" key="2">
    <source>
        <dbReference type="ARBA" id="ARBA00005551"/>
    </source>
</evidence>
<dbReference type="Pfam" id="PF00999">
    <property type="entry name" value="Na_H_Exchanger"/>
    <property type="match status" value="1"/>
</dbReference>
<feature type="transmembrane region" description="Helical" evidence="8">
    <location>
        <begin position="91"/>
        <end position="112"/>
    </location>
</feature>
<dbReference type="GO" id="GO:0006813">
    <property type="term" value="P:potassium ion transport"/>
    <property type="evidence" value="ECO:0007669"/>
    <property type="project" value="UniProtKB-KW"/>
</dbReference>
<gene>
    <name evidence="10" type="ORF">HMPREF3226_01503</name>
</gene>
<evidence type="ECO:0000256" key="5">
    <source>
        <dbReference type="ARBA" id="ARBA00022692"/>
    </source>
</evidence>
<feature type="transmembrane region" description="Helical" evidence="8">
    <location>
        <begin position="222"/>
        <end position="252"/>
    </location>
</feature>
<dbReference type="STRING" id="28128.HMPREF3226_01503"/>
<evidence type="ECO:0000256" key="3">
    <source>
        <dbReference type="ARBA" id="ARBA00022448"/>
    </source>
</evidence>
<keyword evidence="7 8" id="KW-0472">Membrane</keyword>
<evidence type="ECO:0000256" key="1">
    <source>
        <dbReference type="ARBA" id="ARBA00004141"/>
    </source>
</evidence>
<feature type="domain" description="RCK C-terminal" evidence="9">
    <location>
        <begin position="585"/>
        <end position="669"/>
    </location>
</feature>
<name>A0A133Q6Y4_9BACT</name>
<feature type="transmembrane region" description="Helical" evidence="8">
    <location>
        <begin position="151"/>
        <end position="176"/>
    </location>
</feature>
<feature type="transmembrane region" description="Helical" evidence="8">
    <location>
        <begin position="299"/>
        <end position="320"/>
    </location>
</feature>
<evidence type="ECO:0000256" key="4">
    <source>
        <dbReference type="ARBA" id="ARBA00022538"/>
    </source>
</evidence>
<keyword evidence="11" id="KW-1185">Reference proteome</keyword>
<accession>A0A133Q6Y4</accession>
<proteinExistence type="inferred from homology"/>
<keyword evidence="4" id="KW-0630">Potassium</keyword>